<dbReference type="GO" id="GO:0032265">
    <property type="term" value="P:XMP salvage"/>
    <property type="evidence" value="ECO:0007669"/>
    <property type="project" value="UniProtKB-UniRule"/>
</dbReference>
<dbReference type="HAMAP" id="MF_01184">
    <property type="entry name" value="XPRTase"/>
    <property type="match status" value="1"/>
</dbReference>
<accession>A0A9X3JEA0</accession>
<protein>
    <recommendedName>
        <fullName evidence="5 6">Xanthine phosphoribosyltransferase</fullName>
        <shortName evidence="5">XPRTase</shortName>
        <ecNumber evidence="5 6">2.4.2.22</ecNumber>
    </recommendedName>
</protein>
<comment type="subcellular location">
    <subcellularLocation>
        <location evidence="5">Cytoplasm</location>
    </subcellularLocation>
</comment>
<dbReference type="RefSeq" id="WP_268751484.1">
    <property type="nucleotide sequence ID" value="NZ_JAPRFQ010000001.1"/>
</dbReference>
<keyword evidence="4 5" id="KW-0660">Purine salvage</keyword>
<dbReference type="NCBIfam" id="NF006671">
    <property type="entry name" value="PRK09219.1"/>
    <property type="match status" value="1"/>
</dbReference>
<evidence type="ECO:0000256" key="1">
    <source>
        <dbReference type="ARBA" id="ARBA00022490"/>
    </source>
</evidence>
<feature type="binding site" evidence="5">
    <location>
        <begin position="128"/>
        <end position="132"/>
    </location>
    <ligand>
        <name>5-phospho-alpha-D-ribose 1-diphosphate</name>
        <dbReference type="ChEBI" id="CHEBI:58017"/>
    </ligand>
</feature>
<dbReference type="InterPro" id="IPR000836">
    <property type="entry name" value="PRTase_dom"/>
</dbReference>
<evidence type="ECO:0000256" key="6">
    <source>
        <dbReference type="NCBIfam" id="TIGR01744"/>
    </source>
</evidence>
<reference evidence="8" key="1">
    <citation type="submission" date="2022-12" db="EMBL/GenBank/DDBJ databases">
        <title>Description and comparative metabolic analysis of Aerococcus sp. nov., isolated from the feces of a pig.</title>
        <authorList>
            <person name="Chang Y.-H."/>
        </authorList>
    </citation>
    <scope>NUCLEOTIDE SEQUENCE</scope>
    <source>
        <strain evidence="8">YH-aer222</strain>
    </source>
</reference>
<comment type="caution">
    <text evidence="8">The sequence shown here is derived from an EMBL/GenBank/DDBJ whole genome shotgun (WGS) entry which is preliminary data.</text>
</comment>
<feature type="binding site" evidence="5">
    <location>
        <position position="156"/>
    </location>
    <ligand>
        <name>xanthine</name>
        <dbReference type="ChEBI" id="CHEBI:17712"/>
    </ligand>
</feature>
<dbReference type="SUPFAM" id="SSF53271">
    <property type="entry name" value="PRTase-like"/>
    <property type="match status" value="1"/>
</dbReference>
<evidence type="ECO:0000256" key="3">
    <source>
        <dbReference type="ARBA" id="ARBA00022679"/>
    </source>
</evidence>
<evidence type="ECO:0000256" key="5">
    <source>
        <dbReference type="HAMAP-Rule" id="MF_01184"/>
    </source>
</evidence>
<dbReference type="GO" id="GO:0000310">
    <property type="term" value="F:xanthine phosphoribosyltransferase activity"/>
    <property type="evidence" value="ECO:0007669"/>
    <property type="project" value="UniProtKB-UniRule"/>
</dbReference>
<keyword evidence="3 5" id="KW-0808">Transferase</keyword>
<comment type="subunit">
    <text evidence="5">Homodimer.</text>
</comment>
<dbReference type="Gene3D" id="3.40.50.2020">
    <property type="match status" value="1"/>
</dbReference>
<dbReference type="Proteomes" id="UP001146670">
    <property type="component" value="Unassembled WGS sequence"/>
</dbReference>
<keyword evidence="9" id="KW-1185">Reference proteome</keyword>
<comment type="catalytic activity">
    <reaction evidence="5">
        <text>XMP + diphosphate = xanthine + 5-phospho-alpha-D-ribose 1-diphosphate</text>
        <dbReference type="Rhea" id="RHEA:10800"/>
        <dbReference type="ChEBI" id="CHEBI:17712"/>
        <dbReference type="ChEBI" id="CHEBI:33019"/>
        <dbReference type="ChEBI" id="CHEBI:57464"/>
        <dbReference type="ChEBI" id="CHEBI:58017"/>
        <dbReference type="EC" id="2.4.2.22"/>
    </reaction>
</comment>
<name>A0A9X3JEA0_9LACT</name>
<dbReference type="EMBL" id="JAPRFR010000001">
    <property type="protein sequence ID" value="MCZ0725157.1"/>
    <property type="molecule type" value="Genomic_DNA"/>
</dbReference>
<evidence type="ECO:0000259" key="7">
    <source>
        <dbReference type="Pfam" id="PF00156"/>
    </source>
</evidence>
<comment type="similarity">
    <text evidence="5">Belongs to the purine/pyrimidine phosphoribosyltransferase family. Xpt subfamily.</text>
</comment>
<gene>
    <name evidence="5" type="primary">xpt</name>
    <name evidence="8" type="ORF">OW157_01070</name>
</gene>
<dbReference type="GO" id="GO:0046110">
    <property type="term" value="P:xanthine metabolic process"/>
    <property type="evidence" value="ECO:0007669"/>
    <property type="project" value="UniProtKB-UniRule"/>
</dbReference>
<feature type="binding site" evidence="5">
    <location>
        <position position="27"/>
    </location>
    <ligand>
        <name>xanthine</name>
        <dbReference type="ChEBI" id="CHEBI:17712"/>
    </ligand>
</feature>
<comment type="pathway">
    <text evidence="5">Purine metabolism; XMP biosynthesis via salvage pathway; XMP from xanthine: step 1/1.</text>
</comment>
<dbReference type="InterPro" id="IPR050118">
    <property type="entry name" value="Pur/Pyrimidine_PRTase"/>
</dbReference>
<evidence type="ECO:0000313" key="8">
    <source>
        <dbReference type="EMBL" id="MCZ0725157.1"/>
    </source>
</evidence>
<feature type="domain" description="Phosphoribosyltransferase" evidence="7">
    <location>
        <begin position="43"/>
        <end position="157"/>
    </location>
</feature>
<dbReference type="PANTHER" id="PTHR43864">
    <property type="entry name" value="HYPOXANTHINE/GUANINE PHOSPHORIBOSYLTRANSFERASE"/>
    <property type="match status" value="1"/>
</dbReference>
<organism evidence="8 9">
    <name type="scientific">Aerococcus kribbianus</name>
    <dbReference type="NCBI Taxonomy" id="2999064"/>
    <lineage>
        <taxon>Bacteria</taxon>
        <taxon>Bacillati</taxon>
        <taxon>Bacillota</taxon>
        <taxon>Bacilli</taxon>
        <taxon>Lactobacillales</taxon>
        <taxon>Aerococcaceae</taxon>
        <taxon>Aerococcus</taxon>
    </lineage>
</organism>
<dbReference type="NCBIfam" id="TIGR01744">
    <property type="entry name" value="XPRTase"/>
    <property type="match status" value="1"/>
</dbReference>
<dbReference type="CDD" id="cd06223">
    <property type="entry name" value="PRTases_typeI"/>
    <property type="match status" value="1"/>
</dbReference>
<dbReference type="GO" id="GO:0005737">
    <property type="term" value="C:cytoplasm"/>
    <property type="evidence" value="ECO:0007669"/>
    <property type="project" value="UniProtKB-SubCell"/>
</dbReference>
<evidence type="ECO:0000256" key="4">
    <source>
        <dbReference type="ARBA" id="ARBA00022726"/>
    </source>
</evidence>
<evidence type="ECO:0000256" key="2">
    <source>
        <dbReference type="ARBA" id="ARBA00022676"/>
    </source>
</evidence>
<feature type="binding site" evidence="5">
    <location>
        <position position="20"/>
    </location>
    <ligand>
        <name>xanthine</name>
        <dbReference type="ChEBI" id="CHEBI:17712"/>
    </ligand>
</feature>
<dbReference type="GO" id="GO:0006166">
    <property type="term" value="P:purine ribonucleoside salvage"/>
    <property type="evidence" value="ECO:0007669"/>
    <property type="project" value="UniProtKB-KW"/>
</dbReference>
<keyword evidence="1 5" id="KW-0963">Cytoplasm</keyword>
<keyword evidence="2 5" id="KW-0328">Glycosyltransferase</keyword>
<sequence>MDKLVERIKSDGTVFPGEILKVDNFINHMVDPELMEEMGEDFYQHFHDKEVTKVLTAEVSGIAIATPVAKRFKVPMLFAKKSQSLTLGGNVYTSRIYSYTKEQHFNLRVSKDFLSADDKVLIIDDFLANGEALSGLVDLCQQAGAEVAGIGIAIEKSFQAGGEKFRQAGFDIYSQAVIVGFTDDQVIFAGEEDKD</sequence>
<dbReference type="PANTHER" id="PTHR43864:SF1">
    <property type="entry name" value="XANTHINE PHOSPHORIBOSYLTRANSFERASE"/>
    <property type="match status" value="1"/>
</dbReference>
<evidence type="ECO:0000313" key="9">
    <source>
        <dbReference type="Proteomes" id="UP001146670"/>
    </source>
</evidence>
<dbReference type="InterPro" id="IPR029057">
    <property type="entry name" value="PRTase-like"/>
</dbReference>
<proteinExistence type="inferred from homology"/>
<dbReference type="AlphaFoldDB" id="A0A9X3JEA0"/>
<dbReference type="EC" id="2.4.2.22" evidence="5 6"/>
<comment type="function">
    <text evidence="5">Converts the preformed base xanthine, a product of nucleic acid breakdown, to xanthosine 5'-monophosphate (XMP), so it can be reused for RNA or DNA synthesis.</text>
</comment>
<dbReference type="InterPro" id="IPR010079">
    <property type="entry name" value="Xanthine_PRibTrfase"/>
</dbReference>
<dbReference type="Pfam" id="PF00156">
    <property type="entry name" value="Pribosyltran"/>
    <property type="match status" value="1"/>
</dbReference>